<dbReference type="InterPro" id="IPR036220">
    <property type="entry name" value="UDP-Glc/GDP-Man_DH_C_sf"/>
</dbReference>
<keyword evidence="3" id="KW-0520">NAD</keyword>
<dbReference type="InterPro" id="IPR014026">
    <property type="entry name" value="UDP-Glc/GDP-Man_DH_dimer"/>
</dbReference>
<dbReference type="PANTHER" id="PTHR43491:SF2">
    <property type="entry name" value="UDP-N-ACETYL-D-MANNOSAMINE DEHYDROGENASE"/>
    <property type="match status" value="1"/>
</dbReference>
<dbReference type="GO" id="GO:0016628">
    <property type="term" value="F:oxidoreductase activity, acting on the CH-CH group of donors, NAD or NADP as acceptor"/>
    <property type="evidence" value="ECO:0007669"/>
    <property type="project" value="InterPro"/>
</dbReference>
<dbReference type="GO" id="GO:0016616">
    <property type="term" value="F:oxidoreductase activity, acting on the CH-OH group of donors, NAD or NADP as acceptor"/>
    <property type="evidence" value="ECO:0007669"/>
    <property type="project" value="InterPro"/>
</dbReference>
<evidence type="ECO:0000256" key="4">
    <source>
        <dbReference type="PIRNR" id="PIRNR000124"/>
    </source>
</evidence>
<dbReference type="InterPro" id="IPR014027">
    <property type="entry name" value="UDP-Glc/GDP-Man_DH_C"/>
</dbReference>
<proteinExistence type="inferred from homology"/>
<dbReference type="GO" id="GO:0051287">
    <property type="term" value="F:NAD binding"/>
    <property type="evidence" value="ECO:0007669"/>
    <property type="project" value="InterPro"/>
</dbReference>
<dbReference type="InterPro" id="IPR036291">
    <property type="entry name" value="NAD(P)-bd_dom_sf"/>
</dbReference>
<comment type="caution">
    <text evidence="6">The sequence shown here is derived from an EMBL/GenBank/DDBJ whole genome shotgun (WGS) entry which is preliminary data.</text>
</comment>
<evidence type="ECO:0000256" key="2">
    <source>
        <dbReference type="ARBA" id="ARBA00023002"/>
    </source>
</evidence>
<dbReference type="PIRSF" id="PIRSF000124">
    <property type="entry name" value="UDPglc_GDPman_dh"/>
    <property type="match status" value="1"/>
</dbReference>
<keyword evidence="2" id="KW-0560">Oxidoreductase</keyword>
<dbReference type="NCBIfam" id="TIGR03026">
    <property type="entry name" value="NDP-sugDHase"/>
    <property type="match status" value="1"/>
</dbReference>
<dbReference type="SMART" id="SM00984">
    <property type="entry name" value="UDPG_MGDP_dh_C"/>
    <property type="match status" value="1"/>
</dbReference>
<dbReference type="Pfam" id="PF03720">
    <property type="entry name" value="UDPG_MGDP_dh_C"/>
    <property type="match status" value="1"/>
</dbReference>
<dbReference type="PANTHER" id="PTHR43491">
    <property type="entry name" value="UDP-N-ACETYL-D-MANNOSAMINE DEHYDROGENASE"/>
    <property type="match status" value="1"/>
</dbReference>
<dbReference type="AlphaFoldDB" id="A0A9W6UKS3"/>
<protein>
    <submittedName>
        <fullName evidence="6">UDP-N-acetyl-D-mannosaminuronic acid dehydrogenase</fullName>
    </submittedName>
</protein>
<dbReference type="Pfam" id="PF03721">
    <property type="entry name" value="UDPG_MGDP_dh_N"/>
    <property type="match status" value="1"/>
</dbReference>
<accession>A0A9W6UKS3</accession>
<dbReference type="RefSeq" id="WP_285761571.1">
    <property type="nucleotide sequence ID" value="NZ_BSQG01000011.1"/>
</dbReference>
<dbReference type="InterPro" id="IPR028359">
    <property type="entry name" value="UDP_ManNAc/GlcNAc_DH"/>
</dbReference>
<comment type="similarity">
    <text evidence="1 4">Belongs to the UDP-glucose/GDP-mannose dehydrogenase family.</text>
</comment>
<feature type="domain" description="UDP-glucose/GDP-mannose dehydrogenase C-terminal" evidence="5">
    <location>
        <begin position="330"/>
        <end position="432"/>
    </location>
</feature>
<dbReference type="Proteomes" id="UP001165092">
    <property type="component" value="Unassembled WGS sequence"/>
</dbReference>
<dbReference type="InterPro" id="IPR001732">
    <property type="entry name" value="UDP-Glc/GDP-Man_DH_N"/>
</dbReference>
<dbReference type="PIRSF" id="PIRSF500136">
    <property type="entry name" value="UDP_ManNAc_DH"/>
    <property type="match status" value="1"/>
</dbReference>
<reference evidence="6" key="1">
    <citation type="submission" date="2023-02" db="EMBL/GenBank/DDBJ databases">
        <title>Nocardiopsis ansamitocini NBRC 112285.</title>
        <authorList>
            <person name="Ichikawa N."/>
            <person name="Sato H."/>
            <person name="Tonouchi N."/>
        </authorList>
    </citation>
    <scope>NUCLEOTIDE SEQUENCE</scope>
    <source>
        <strain evidence="6">NBRC 112285</strain>
    </source>
</reference>
<organism evidence="6 7">
    <name type="scientific">Nocardiopsis ansamitocini</name>
    <dbReference type="NCBI Taxonomy" id="1670832"/>
    <lineage>
        <taxon>Bacteria</taxon>
        <taxon>Bacillati</taxon>
        <taxon>Actinomycetota</taxon>
        <taxon>Actinomycetes</taxon>
        <taxon>Streptosporangiales</taxon>
        <taxon>Nocardiopsidaceae</taxon>
        <taxon>Nocardiopsis</taxon>
    </lineage>
</organism>
<dbReference type="SUPFAM" id="SSF48179">
    <property type="entry name" value="6-phosphogluconate dehydrogenase C-terminal domain-like"/>
    <property type="match status" value="1"/>
</dbReference>
<name>A0A9W6UKS3_9ACTN</name>
<dbReference type="GO" id="GO:0000271">
    <property type="term" value="P:polysaccharide biosynthetic process"/>
    <property type="evidence" value="ECO:0007669"/>
    <property type="project" value="InterPro"/>
</dbReference>
<keyword evidence="7" id="KW-1185">Reference proteome</keyword>
<sequence>MRFLPDREDTTTAVIGLGYVGSCLAATLADTGMNVVGVDTDPLLVEELEVGTCRFKDPGLPELLAQGVSAGRLRVTTDYQAVSSADVVIVAVGTPIREQGLLMDAQLRSACAQLGPHIRPGQLVIVKSTVPPGTMRELVVPLLEAGGLTCGTDFGLAFCPERLSQGAALSELRNLPIVVGGWCTASTEAAAQFWRRTIGVTPVPCSSMETAEVVKLANNWWVDHNIALANELAQFCSAMGVDAIEVIKATNAVPKGAGSVNVLLPGVGVGGSCLTKDPWMVWRAARDKGVELQTIATARAVNDSMPAYTAGLIVDELEKLGKRPEESRVAVIGLAFKNNTGDVRSTPTAPVVAELIEAGADVALFDTLVDPADAKTIFGVGLASSVEEAVEGADCLAVLAWHREFEDLDLNALRGHAAERCVIVDGRAHFSAERVEALRASGFVYRGIGR</sequence>
<dbReference type="Gene3D" id="3.40.50.720">
    <property type="entry name" value="NAD(P)-binding Rossmann-like Domain"/>
    <property type="match status" value="2"/>
</dbReference>
<evidence type="ECO:0000313" key="7">
    <source>
        <dbReference type="Proteomes" id="UP001165092"/>
    </source>
</evidence>
<dbReference type="Pfam" id="PF00984">
    <property type="entry name" value="UDPG_MGDP_dh"/>
    <property type="match status" value="1"/>
</dbReference>
<evidence type="ECO:0000313" key="6">
    <source>
        <dbReference type="EMBL" id="GLU50027.1"/>
    </source>
</evidence>
<dbReference type="InterPro" id="IPR008927">
    <property type="entry name" value="6-PGluconate_DH-like_C_sf"/>
</dbReference>
<dbReference type="EMBL" id="BSQG01000011">
    <property type="protein sequence ID" value="GLU50027.1"/>
    <property type="molecule type" value="Genomic_DNA"/>
</dbReference>
<gene>
    <name evidence="6" type="ORF">Nans01_43780</name>
</gene>
<evidence type="ECO:0000256" key="3">
    <source>
        <dbReference type="ARBA" id="ARBA00023027"/>
    </source>
</evidence>
<evidence type="ECO:0000259" key="5">
    <source>
        <dbReference type="SMART" id="SM00984"/>
    </source>
</evidence>
<evidence type="ECO:0000256" key="1">
    <source>
        <dbReference type="ARBA" id="ARBA00006601"/>
    </source>
</evidence>
<dbReference type="SUPFAM" id="SSF51735">
    <property type="entry name" value="NAD(P)-binding Rossmann-fold domains"/>
    <property type="match status" value="1"/>
</dbReference>
<dbReference type="InterPro" id="IPR017476">
    <property type="entry name" value="UDP-Glc/GDP-Man"/>
</dbReference>
<dbReference type="SUPFAM" id="SSF52413">
    <property type="entry name" value="UDP-glucose/GDP-mannose dehydrogenase C-terminal domain"/>
    <property type="match status" value="1"/>
</dbReference>